<evidence type="ECO:0000256" key="1">
    <source>
        <dbReference type="SAM" id="MobiDB-lite"/>
    </source>
</evidence>
<evidence type="ECO:0008006" key="4">
    <source>
        <dbReference type="Google" id="ProtNLM"/>
    </source>
</evidence>
<dbReference type="Proteomes" id="UP001066276">
    <property type="component" value="Chromosome 2_1"/>
</dbReference>
<organism evidence="2 3">
    <name type="scientific">Pleurodeles waltl</name>
    <name type="common">Iberian ribbed newt</name>
    <dbReference type="NCBI Taxonomy" id="8319"/>
    <lineage>
        <taxon>Eukaryota</taxon>
        <taxon>Metazoa</taxon>
        <taxon>Chordata</taxon>
        <taxon>Craniata</taxon>
        <taxon>Vertebrata</taxon>
        <taxon>Euteleostomi</taxon>
        <taxon>Amphibia</taxon>
        <taxon>Batrachia</taxon>
        <taxon>Caudata</taxon>
        <taxon>Salamandroidea</taxon>
        <taxon>Salamandridae</taxon>
        <taxon>Pleurodelinae</taxon>
        <taxon>Pleurodeles</taxon>
    </lineage>
</organism>
<dbReference type="GO" id="GO:0004865">
    <property type="term" value="F:protein serine/threonine phosphatase inhibitor activity"/>
    <property type="evidence" value="ECO:0007669"/>
    <property type="project" value="TreeGrafter"/>
</dbReference>
<accession>A0AAV7VG97</accession>
<dbReference type="AlphaFoldDB" id="A0AAV7VG97"/>
<proteinExistence type="predicted"/>
<reference evidence="2" key="1">
    <citation type="journal article" date="2022" name="bioRxiv">
        <title>Sequencing and chromosome-scale assembly of the giantPleurodeles waltlgenome.</title>
        <authorList>
            <person name="Brown T."/>
            <person name="Elewa A."/>
            <person name="Iarovenko S."/>
            <person name="Subramanian E."/>
            <person name="Araus A.J."/>
            <person name="Petzold A."/>
            <person name="Susuki M."/>
            <person name="Suzuki K.-i.T."/>
            <person name="Hayashi T."/>
            <person name="Toyoda A."/>
            <person name="Oliveira C."/>
            <person name="Osipova E."/>
            <person name="Leigh N.D."/>
            <person name="Simon A."/>
            <person name="Yun M.H."/>
        </authorList>
    </citation>
    <scope>NUCLEOTIDE SEQUENCE</scope>
    <source>
        <strain evidence="2">20211129_DDA</strain>
        <tissue evidence="2">Liver</tissue>
    </source>
</reference>
<sequence>MYTCTRIIRTRQTLTMSTECMQLLDPAEDRLDKGDSRCNHLGDLTEHLIESCDIQKKQRNGKALQVSQTIDQDLQKPRRKDTPAIHISPFVSGALSDLSEQLLKRYDVKENQLSGKVGQSLQDKDQEPRKPRRKDTPALNIAPLLQGCKLVKDLKEGRRTIAEDDEEEYLHT</sequence>
<dbReference type="PANTHER" id="PTHR15387">
    <property type="entry name" value="PROTEIN PHOSPHATASE 1 REGULATORY SUBUNIT 17"/>
    <property type="match status" value="1"/>
</dbReference>
<dbReference type="EMBL" id="JANPWB010000003">
    <property type="protein sequence ID" value="KAJ1199782.1"/>
    <property type="molecule type" value="Genomic_DNA"/>
</dbReference>
<gene>
    <name evidence="2" type="ORF">NDU88_003615</name>
</gene>
<evidence type="ECO:0000313" key="2">
    <source>
        <dbReference type="EMBL" id="KAJ1199782.1"/>
    </source>
</evidence>
<name>A0AAV7VG97_PLEWA</name>
<dbReference type="PANTHER" id="PTHR15387:SF0">
    <property type="entry name" value="PROTEIN PHOSPHATASE 1 REGULATORY SUBUNIT 17"/>
    <property type="match status" value="1"/>
</dbReference>
<protein>
    <recommendedName>
        <fullName evidence="4">Protein phosphatase 1 regulatory subunit 17</fullName>
    </recommendedName>
</protein>
<feature type="compositionally biased region" description="Basic and acidic residues" evidence="1">
    <location>
        <begin position="73"/>
        <end position="83"/>
    </location>
</feature>
<feature type="region of interest" description="Disordered" evidence="1">
    <location>
        <begin position="114"/>
        <end position="139"/>
    </location>
</feature>
<dbReference type="InterPro" id="IPR033242">
    <property type="entry name" value="PPP1R17"/>
</dbReference>
<comment type="caution">
    <text evidence="2">The sequence shown here is derived from an EMBL/GenBank/DDBJ whole genome shotgun (WGS) entry which is preliminary data.</text>
</comment>
<evidence type="ECO:0000313" key="3">
    <source>
        <dbReference type="Proteomes" id="UP001066276"/>
    </source>
</evidence>
<feature type="region of interest" description="Disordered" evidence="1">
    <location>
        <begin position="63"/>
        <end position="83"/>
    </location>
</feature>
<keyword evidence="3" id="KW-1185">Reference proteome</keyword>